<accession>A0A382IWD8</accession>
<dbReference type="CDD" id="cd08878">
    <property type="entry name" value="RHO_alpha_C_DMO-like"/>
    <property type="match status" value="1"/>
</dbReference>
<sequence length="304" mass="35516">MVKIKAYPVETKAGLLWAYLGPDPAPLVPTWEPFTFNNGFVQIVFSVVPCNWFQCQENSLDPVHFEWMHANWTMRLKGIEGPYSPAHLKVDFEEFDYGFRYLRLREDTDENNPLWTIGRCCLWPNCLFTGDHFEWRVPIDDENTLSVGWFFNRVPQGREPYIQDSIPSWTSPLTDPETGRWIDTHVMNQDFIAWVGQGTFADRTKETLGKSDKGIAMLRKQFFDDMELIDNSKTDPKGIVRDPDINECIQLPIMNRKRFLEGLTPEEMADPNDIHGRSTKRFVFLAGQPQEVWETYCEAMRFEK</sequence>
<proteinExistence type="predicted"/>
<name>A0A382IWD8_9ZZZZ</name>
<dbReference type="SUPFAM" id="SSF55961">
    <property type="entry name" value="Bet v1-like"/>
    <property type="match status" value="1"/>
</dbReference>
<dbReference type="Gene3D" id="2.20.25.680">
    <property type="match status" value="1"/>
</dbReference>
<dbReference type="AlphaFoldDB" id="A0A382IWD8"/>
<dbReference type="EMBL" id="UINC01070024">
    <property type="protein sequence ID" value="SVC03848.1"/>
    <property type="molecule type" value="Genomic_DNA"/>
</dbReference>
<evidence type="ECO:0000313" key="1">
    <source>
        <dbReference type="EMBL" id="SVC03848.1"/>
    </source>
</evidence>
<organism evidence="1">
    <name type="scientific">marine metagenome</name>
    <dbReference type="NCBI Taxonomy" id="408172"/>
    <lineage>
        <taxon>unclassified sequences</taxon>
        <taxon>metagenomes</taxon>
        <taxon>ecological metagenomes</taxon>
    </lineage>
</organism>
<dbReference type="Gene3D" id="3.90.380.10">
    <property type="entry name" value="Naphthalene 1,2-dioxygenase Alpha Subunit, Chain A, domain 1"/>
    <property type="match status" value="2"/>
</dbReference>
<gene>
    <name evidence="1" type="ORF">METZ01_LOCUS256702</name>
</gene>
<reference evidence="1" key="1">
    <citation type="submission" date="2018-05" db="EMBL/GenBank/DDBJ databases">
        <authorList>
            <person name="Lanie J.A."/>
            <person name="Ng W.-L."/>
            <person name="Kazmierczak K.M."/>
            <person name="Andrzejewski T.M."/>
            <person name="Davidsen T.M."/>
            <person name="Wayne K.J."/>
            <person name="Tettelin H."/>
            <person name="Glass J.I."/>
            <person name="Rusch D."/>
            <person name="Podicherti R."/>
            <person name="Tsui H.-C.T."/>
            <person name="Winkler M.E."/>
        </authorList>
    </citation>
    <scope>NUCLEOTIDE SEQUENCE</scope>
</reference>
<protein>
    <submittedName>
        <fullName evidence="1">Uncharacterized protein</fullName>
    </submittedName>
</protein>